<evidence type="ECO:0000313" key="1">
    <source>
        <dbReference type="EMBL" id="CAE0720674.1"/>
    </source>
</evidence>
<proteinExistence type="predicted"/>
<name>A0A6U9ZVU7_9STRA</name>
<dbReference type="EMBL" id="HBIX01018852">
    <property type="protein sequence ID" value="CAE0720674.1"/>
    <property type="molecule type" value="Transcribed_RNA"/>
</dbReference>
<sequence>MACTVWEDFWNWSEFYPGAKEVVPSDAPKALGIPVTMACFVDADFASCKATRRSHTGVIIYLNNAPIIWFSKRQTTVETSTFGSEIVAMRIAIELVEGLRYKLRMMGVPINGSTNMYCDNESVVTNVTRPESPCKKKHNSVAYHKARESIAAQTIRIAKEPGDSNPADLMTKLMGGEVFRNHFKRCMW</sequence>
<evidence type="ECO:0008006" key="3">
    <source>
        <dbReference type="Google" id="ProtNLM"/>
    </source>
</evidence>
<reference evidence="2" key="1">
    <citation type="submission" date="2021-01" db="EMBL/GenBank/DDBJ databases">
        <authorList>
            <person name="Corre E."/>
            <person name="Pelletier E."/>
            <person name="Niang G."/>
            <person name="Scheremetjew M."/>
            <person name="Finn R."/>
            <person name="Kale V."/>
            <person name="Holt S."/>
            <person name="Cochrane G."/>
            <person name="Meng A."/>
            <person name="Brown T."/>
            <person name="Cohen L."/>
        </authorList>
    </citation>
    <scope>NUCLEOTIDE SEQUENCE</scope>
    <source>
        <strain evidence="2">10249 10 AB</strain>
    </source>
</reference>
<dbReference type="EMBL" id="HBIX01018862">
    <property type="protein sequence ID" value="CAE0720682.1"/>
    <property type="molecule type" value="Transcribed_RNA"/>
</dbReference>
<dbReference type="AlphaFoldDB" id="A0A6U9ZVU7"/>
<protein>
    <recommendedName>
        <fullName evidence="3">Reverse transcriptase Ty1/copia-type domain-containing protein</fullName>
    </recommendedName>
</protein>
<accession>A0A6U9ZVU7</accession>
<dbReference type="PANTHER" id="PTHR11439:SF463">
    <property type="entry name" value="REVERSE TRANSCRIPTASE TY1_COPIA-TYPE DOMAIN-CONTAINING PROTEIN"/>
    <property type="match status" value="1"/>
</dbReference>
<dbReference type="PANTHER" id="PTHR11439">
    <property type="entry name" value="GAG-POL-RELATED RETROTRANSPOSON"/>
    <property type="match status" value="1"/>
</dbReference>
<evidence type="ECO:0000313" key="2">
    <source>
        <dbReference type="EMBL" id="CAE0720682.1"/>
    </source>
</evidence>
<gene>
    <name evidence="1" type="ORF">PAUS00366_LOCUS13428</name>
    <name evidence="2" type="ORF">PAUS00366_LOCUS13436</name>
</gene>
<organism evidence="2">
    <name type="scientific">Pseudo-nitzschia australis</name>
    <dbReference type="NCBI Taxonomy" id="44445"/>
    <lineage>
        <taxon>Eukaryota</taxon>
        <taxon>Sar</taxon>
        <taxon>Stramenopiles</taxon>
        <taxon>Ochrophyta</taxon>
        <taxon>Bacillariophyta</taxon>
        <taxon>Bacillariophyceae</taxon>
        <taxon>Bacillariophycidae</taxon>
        <taxon>Bacillariales</taxon>
        <taxon>Bacillariaceae</taxon>
        <taxon>Pseudo-nitzschia</taxon>
    </lineage>
</organism>
<dbReference type="CDD" id="cd09272">
    <property type="entry name" value="RNase_HI_RT_Ty1"/>
    <property type="match status" value="1"/>
</dbReference>